<dbReference type="KEGG" id="bih:BIP78_0431"/>
<organism evidence="2 3">
    <name type="scientific">Bipolaricaulis sibiricus</name>
    <dbReference type="NCBI Taxonomy" id="2501609"/>
    <lineage>
        <taxon>Bacteria</taxon>
        <taxon>Candidatus Bipolaricaulota</taxon>
        <taxon>Candidatus Bipolaricaulia</taxon>
        <taxon>Candidatus Bipolaricaulales</taxon>
        <taxon>Candidatus Bipolaricaulaceae</taxon>
        <taxon>Candidatus Bipolaricaulis</taxon>
    </lineage>
</organism>
<dbReference type="EMBL" id="CP034928">
    <property type="protein sequence ID" value="QAA76197.1"/>
    <property type="molecule type" value="Genomic_DNA"/>
</dbReference>
<evidence type="ECO:0000313" key="2">
    <source>
        <dbReference type="EMBL" id="QAA76197.1"/>
    </source>
</evidence>
<evidence type="ECO:0000256" key="1">
    <source>
        <dbReference type="SAM" id="SignalP"/>
    </source>
</evidence>
<proteinExistence type="predicted"/>
<feature type="signal peptide" evidence="1">
    <location>
        <begin position="1"/>
        <end position="19"/>
    </location>
</feature>
<sequence>MRNSLAITLVLSVAVGASGFTLKFAQSDGQAMTVIREGESFHLVVHAPDKGACGISTFKADVTVFDLKTGAYIDREDETFREFGIGSGLFFWVDESGRKRAVPVGGRRSYSEVTEMEHSLGSPLWQEGNWEYVDEDAEAALGIGLMGDLATSPQAGYPANKRAVRFQYTHYDGDLSGNTAEKPIEGRFTNNDTLIAIVADQTDRRNIAATQMKVFSTVATVSVTPTRFAYGCGSSCETITVTIRDPDENLDCNKVDAVPFFVIVNPGGFDTDDGSLDSSTDRVTEFCALMSFGGVLGPGQTRWAEHLVPGDPIYQPIRWYNIYDAPVPYTLKNISTGRLDAAPTWSRYIDYPNNWLDPEVVAAIANGGVGLGRVLFYAYETGVNTGVFEHKFGSLDQLQRALGFRTFIPGTTIAFYYIDPNDFSDLTMGWAEVGNRPRSRTYVADANGTPVSVVRIGDALYVKVLDADANKSACCPDEVAVHLCNPHGEDDCEWWFGIPEVGNNSGIFFSQSGMRLLPVWDAVAGYQLVWHSGTFEAYNGDTILIRYNSVKVLP</sequence>
<reference evidence="3" key="1">
    <citation type="submission" date="2018-12" db="EMBL/GenBank/DDBJ databases">
        <title>Complete genome sequence of an uncultured bacterium of the candidate phylum Bipolaricaulota.</title>
        <authorList>
            <person name="Kadnikov V.V."/>
            <person name="Mardanov A.V."/>
            <person name="Beletsky A.V."/>
            <person name="Frank Y.A."/>
            <person name="Karnachuk O.V."/>
            <person name="Ravin N.V."/>
        </authorList>
    </citation>
    <scope>NUCLEOTIDE SEQUENCE [LARGE SCALE GENOMIC DNA]</scope>
</reference>
<gene>
    <name evidence="2" type="ORF">BIP78_0431</name>
</gene>
<dbReference type="Proteomes" id="UP000287233">
    <property type="component" value="Chromosome"/>
</dbReference>
<keyword evidence="1" id="KW-0732">Signal</keyword>
<protein>
    <submittedName>
        <fullName evidence="2">Uncharacterized protein</fullName>
    </submittedName>
</protein>
<accession>A0A410FT00</accession>
<evidence type="ECO:0000313" key="3">
    <source>
        <dbReference type="Proteomes" id="UP000287233"/>
    </source>
</evidence>
<feature type="chain" id="PRO_5019530461" evidence="1">
    <location>
        <begin position="20"/>
        <end position="554"/>
    </location>
</feature>
<name>A0A410FT00_BIPS1</name>
<dbReference type="AlphaFoldDB" id="A0A410FT00"/>